<dbReference type="RefSeq" id="XP_023470441.1">
    <property type="nucleotide sequence ID" value="XM_023606203.1"/>
</dbReference>
<dbReference type="Pfam" id="PF01663">
    <property type="entry name" value="Phosphodiest"/>
    <property type="match status" value="1"/>
</dbReference>
<evidence type="ECO:0000259" key="12">
    <source>
        <dbReference type="Pfam" id="PF19316"/>
    </source>
</evidence>
<dbReference type="CDD" id="cd16023">
    <property type="entry name" value="GPI_EPT_3"/>
    <property type="match status" value="1"/>
</dbReference>
<evidence type="ECO:0000313" key="13">
    <source>
        <dbReference type="EMBL" id="PHZ16733.1"/>
    </source>
</evidence>
<reference evidence="13 14" key="1">
    <citation type="journal article" date="2016" name="Proc. Natl. Acad. Sci. U.S.A.">
        <title>Lipid metabolic changes in an early divergent fungus govern the establishment of a mutualistic symbiosis with endobacteria.</title>
        <authorList>
            <person name="Lastovetsky O.A."/>
            <person name="Gaspar M.L."/>
            <person name="Mondo S.J."/>
            <person name="LaButti K.M."/>
            <person name="Sandor L."/>
            <person name="Grigoriev I.V."/>
            <person name="Henry S.A."/>
            <person name="Pawlowska T.E."/>
        </authorList>
    </citation>
    <scope>NUCLEOTIDE SEQUENCE [LARGE SCALE GENOMIC DNA]</scope>
    <source>
        <strain evidence="13 14">ATCC 52813</strain>
    </source>
</reference>
<accession>A0A2G4T6T9</accession>
<feature type="transmembrane region" description="Helical" evidence="11">
    <location>
        <begin position="741"/>
        <end position="765"/>
    </location>
</feature>
<dbReference type="SUPFAM" id="SSF53649">
    <property type="entry name" value="Alkaline phosphatase-like"/>
    <property type="match status" value="1"/>
</dbReference>
<sequence>MRFPLQPSLGTVLAILTCLQAFGVYIYLKGFLLTRQTLNIRGHSRTSWDRFPLSSASSPTVLPSIPSGYAFNRTIIIVIDALRFDFSVHSSHTDHYLNKLPVIQRLLDTQPQSSLLFQFRADPPTTTMQRIKGLMTGSLPTFIDVGSNFASSEVQEDHLLHHVKQRYNNIYFMGDDTWVHLYPDVFDQPDRTFDSDSFKMLDLDSVDDSILSHLWPLMDSDNWELAIAHFLGVDHCGHTYGPSHPNMARKLDQMNTVIERILGQVDNNTLFILMGDHGMSPEGDHGGESLEELMSTLFIHSGRPLGLGSHPEPQENTYPVVAQVNLVPTLSYLLQVPIPFGNLGAIIPDLLLPDKPSDNKIYNLLHIVGQFRINALQVYDYIIHYSQQTKQPDFSTTQLGPILKHLYDADNIMFELALFEYDAFLIGTIQYCESIWAQFDAGSMLLGIALLGLSVIVSMLSMNIEITRNRLLYSTLFMVPVLFALQPFTITLWQHGWFEKMSYTDWLGVLFSFYVCCLFSSVTCLKTNPLSLDWGLTFIISLAQSFTLGSNSYVVWEDASVRYVLSALSILWFTRNCLSTRHDPNLAMVVQAAKEPLLFLTVVRLTSATGQCREEQFPYCQYLHHDFLSYDSYSATLVSISFIVTVILVLFYSSLLLKRSVGKDRIPHSVYQLCGMIVAIRMIVEIHQSSTETATGWMMVPVVVRKILDVYLPRLVYALCVFISAYVVHQRSCYSKPQQGWVLLFIWSTMLAMLQRPLASLIILLSPWVVRLLFNGDQTSLLLRLTLLQFFGHHLFFVTGHQATFTSLPWKAAFVGFDDMNYYGGMVLVTLSTLAGYIISWIGWLVLLSKEASKRDIKQSLFLLILMQAVPTFLCAIFVFILRRHLMTWKIFAPRFLFQILLDIGAHLATNVLERMSA</sequence>
<evidence type="ECO:0000256" key="11">
    <source>
        <dbReference type="SAM" id="Phobius"/>
    </source>
</evidence>
<feature type="transmembrane region" description="Helical" evidence="11">
    <location>
        <begin position="822"/>
        <end position="848"/>
    </location>
</feature>
<evidence type="ECO:0000256" key="5">
    <source>
        <dbReference type="ARBA" id="ARBA00022679"/>
    </source>
</evidence>
<dbReference type="GO" id="GO:0006506">
    <property type="term" value="P:GPI anchor biosynthetic process"/>
    <property type="evidence" value="ECO:0007669"/>
    <property type="project" value="UniProtKB-UniPathway"/>
</dbReference>
<keyword evidence="9 11" id="KW-0472">Membrane</keyword>
<dbReference type="InterPro" id="IPR037675">
    <property type="entry name" value="PIG-O_N"/>
</dbReference>
<dbReference type="InterPro" id="IPR039524">
    <property type="entry name" value="PIGO/GPI13"/>
</dbReference>
<dbReference type="InterPro" id="IPR045687">
    <property type="entry name" value="PIGG/GPI7_C"/>
</dbReference>
<keyword evidence="14" id="KW-1185">Reference proteome</keyword>
<evidence type="ECO:0000256" key="9">
    <source>
        <dbReference type="ARBA" id="ARBA00023136"/>
    </source>
</evidence>
<feature type="transmembrane region" description="Helical" evidence="11">
    <location>
        <begin position="710"/>
        <end position="729"/>
    </location>
</feature>
<organism evidence="13 14">
    <name type="scientific">Rhizopus microsporus ATCC 52813</name>
    <dbReference type="NCBI Taxonomy" id="1340429"/>
    <lineage>
        <taxon>Eukaryota</taxon>
        <taxon>Fungi</taxon>
        <taxon>Fungi incertae sedis</taxon>
        <taxon>Mucoromycota</taxon>
        <taxon>Mucoromycotina</taxon>
        <taxon>Mucoromycetes</taxon>
        <taxon>Mucorales</taxon>
        <taxon>Mucorineae</taxon>
        <taxon>Rhizopodaceae</taxon>
        <taxon>Rhizopus</taxon>
    </lineage>
</organism>
<keyword evidence="10" id="KW-0325">Glycoprotein</keyword>
<dbReference type="Gene3D" id="3.40.720.10">
    <property type="entry name" value="Alkaline Phosphatase, subunit A"/>
    <property type="match status" value="1"/>
</dbReference>
<evidence type="ECO:0000256" key="10">
    <source>
        <dbReference type="ARBA" id="ARBA00023180"/>
    </source>
</evidence>
<dbReference type="UniPathway" id="UPA00196"/>
<dbReference type="STRING" id="1340429.A0A2G4T6T9"/>
<comment type="similarity">
    <text evidence="3">Belongs to the PIGG/PIGN/PIGO family. PIGO subfamily.</text>
</comment>
<feature type="transmembrane region" description="Helical" evidence="11">
    <location>
        <begin position="633"/>
        <end position="657"/>
    </location>
</feature>
<feature type="transmembrane region" description="Helical" evidence="11">
    <location>
        <begin position="506"/>
        <end position="525"/>
    </location>
</feature>
<evidence type="ECO:0000313" key="14">
    <source>
        <dbReference type="Proteomes" id="UP000242254"/>
    </source>
</evidence>
<name>A0A2G4T6T9_RHIZD</name>
<evidence type="ECO:0000256" key="8">
    <source>
        <dbReference type="ARBA" id="ARBA00022989"/>
    </source>
</evidence>
<dbReference type="AlphaFoldDB" id="A0A2G4T6T9"/>
<proteinExistence type="inferred from homology"/>
<feature type="transmembrane region" description="Helical" evidence="11">
    <location>
        <begin position="532"/>
        <end position="556"/>
    </location>
</feature>
<gene>
    <name evidence="13" type="ORF">RHIMIDRAFT_197434</name>
</gene>
<dbReference type="PANTHER" id="PTHR23071">
    <property type="entry name" value="PHOSPHATIDYLINOSITOL GLYCAN"/>
    <property type="match status" value="1"/>
</dbReference>
<evidence type="ECO:0000256" key="4">
    <source>
        <dbReference type="ARBA" id="ARBA00022502"/>
    </source>
</evidence>
<dbReference type="Pfam" id="PF19316">
    <property type="entry name" value="PIGO_PIGG"/>
    <property type="match status" value="1"/>
</dbReference>
<dbReference type="GeneID" id="35437193"/>
<comment type="pathway">
    <text evidence="2">Glycolipid biosynthesis; glycosylphosphatidylinositol-anchor biosynthesis.</text>
</comment>
<keyword evidence="5" id="KW-0808">Transferase</keyword>
<evidence type="ECO:0000256" key="2">
    <source>
        <dbReference type="ARBA" id="ARBA00004687"/>
    </source>
</evidence>
<evidence type="ECO:0000256" key="6">
    <source>
        <dbReference type="ARBA" id="ARBA00022692"/>
    </source>
</evidence>
<evidence type="ECO:0000256" key="1">
    <source>
        <dbReference type="ARBA" id="ARBA00004477"/>
    </source>
</evidence>
<dbReference type="Proteomes" id="UP000242254">
    <property type="component" value="Unassembled WGS sequence"/>
</dbReference>
<comment type="subcellular location">
    <subcellularLocation>
        <location evidence="1">Endoplasmic reticulum membrane</location>
        <topology evidence="1">Multi-pass membrane protein</topology>
    </subcellularLocation>
</comment>
<feature type="domain" description="GPI ethanolamine phosphate transferase 2 C-terminal" evidence="12">
    <location>
        <begin position="515"/>
        <end position="913"/>
    </location>
</feature>
<evidence type="ECO:0000256" key="7">
    <source>
        <dbReference type="ARBA" id="ARBA00022824"/>
    </source>
</evidence>
<feature type="transmembrane region" description="Helical" evidence="11">
    <location>
        <begin position="441"/>
        <end position="460"/>
    </location>
</feature>
<dbReference type="GO" id="GO:0005789">
    <property type="term" value="C:endoplasmic reticulum membrane"/>
    <property type="evidence" value="ECO:0007669"/>
    <property type="project" value="UniProtKB-SubCell"/>
</dbReference>
<dbReference type="EMBL" id="KZ303843">
    <property type="protein sequence ID" value="PHZ16733.1"/>
    <property type="molecule type" value="Genomic_DNA"/>
</dbReference>
<feature type="transmembrane region" description="Helical" evidence="11">
    <location>
        <begin position="860"/>
        <end position="881"/>
    </location>
</feature>
<dbReference type="InterPro" id="IPR017850">
    <property type="entry name" value="Alkaline_phosphatase_core_sf"/>
</dbReference>
<keyword evidence="8 11" id="KW-1133">Transmembrane helix</keyword>
<protein>
    <submittedName>
        <fullName evidence="13">Alkaline phosphatase-like protein</fullName>
    </submittedName>
</protein>
<keyword evidence="4" id="KW-0337">GPI-anchor biosynthesis</keyword>
<dbReference type="PANTHER" id="PTHR23071:SF1">
    <property type="entry name" value="GPI ETHANOLAMINE PHOSPHATE TRANSFERASE 3"/>
    <property type="match status" value="1"/>
</dbReference>
<keyword evidence="7" id="KW-0256">Endoplasmic reticulum</keyword>
<dbReference type="InterPro" id="IPR002591">
    <property type="entry name" value="Phosphodiest/P_Trfase"/>
</dbReference>
<dbReference type="GO" id="GO:0051377">
    <property type="term" value="F:mannose-ethanolamine phosphotransferase activity"/>
    <property type="evidence" value="ECO:0007669"/>
    <property type="project" value="InterPro"/>
</dbReference>
<keyword evidence="6 11" id="KW-0812">Transmembrane</keyword>
<evidence type="ECO:0000256" key="3">
    <source>
        <dbReference type="ARBA" id="ARBA00008695"/>
    </source>
</evidence>
<feature type="transmembrane region" description="Helical" evidence="11">
    <location>
        <begin position="472"/>
        <end position="494"/>
    </location>
</feature>